<keyword evidence="4" id="KW-0808">Transferase</keyword>
<evidence type="ECO:0000313" key="5">
    <source>
        <dbReference type="Proteomes" id="UP001268542"/>
    </source>
</evidence>
<dbReference type="InterPro" id="IPR052734">
    <property type="entry name" value="Nod_factor_acetyltransferase"/>
</dbReference>
<dbReference type="InterPro" id="IPR002656">
    <property type="entry name" value="Acyl_transf_3_dom"/>
</dbReference>
<sequence length="355" mass="38646">MASRRDPWLDNAKALLITAVVAGHVLAVLPGDHALRDHLYDAVYVVHMPAFILVSGYLSQRFRWSRRHLTSLVTTLVVPYVVFTLVLHGMYLAHVGENTEEPILLDPFWALWFLAALTLWRLASPVLRSSVIMVPLSVAVSLLSPTFDSTPELALTRALQFLPYFVIGLHARAEWLEQLKRPAARVLGVLALVAIWVVTADLDSWASTTWLFSNHSYDALGADTSTGILTRSFLLVCSLAGSLAVLSLTPTARGWWTGVGVQSMTVYLGHTVVVQALEYDGALDALPPGQATRAGLVVSLLVVAALAAPPVVRPLRWLTDPVGATKDLRAALRQGPRSAARPVEAPRPDREPARA</sequence>
<feature type="transmembrane region" description="Helical" evidence="2">
    <location>
        <begin position="71"/>
        <end position="91"/>
    </location>
</feature>
<evidence type="ECO:0000313" key="4">
    <source>
        <dbReference type="EMBL" id="MDT9592028.1"/>
    </source>
</evidence>
<dbReference type="EMBL" id="JAVYII010000001">
    <property type="protein sequence ID" value="MDT9592028.1"/>
    <property type="molecule type" value="Genomic_DNA"/>
</dbReference>
<dbReference type="PANTHER" id="PTHR37312:SF1">
    <property type="entry name" value="MEMBRANE-BOUND ACYLTRANSFERASE YKRP-RELATED"/>
    <property type="match status" value="1"/>
</dbReference>
<keyword evidence="5" id="KW-1185">Reference proteome</keyword>
<feature type="transmembrane region" description="Helical" evidence="2">
    <location>
        <begin position="42"/>
        <end position="59"/>
    </location>
</feature>
<feature type="transmembrane region" description="Helical" evidence="2">
    <location>
        <begin position="228"/>
        <end position="248"/>
    </location>
</feature>
<feature type="transmembrane region" description="Helical" evidence="2">
    <location>
        <begin position="12"/>
        <end position="30"/>
    </location>
</feature>
<feature type="transmembrane region" description="Helical" evidence="2">
    <location>
        <begin position="294"/>
        <end position="312"/>
    </location>
</feature>
<feature type="compositionally biased region" description="Basic and acidic residues" evidence="1">
    <location>
        <begin position="344"/>
        <end position="355"/>
    </location>
</feature>
<feature type="transmembrane region" description="Helical" evidence="2">
    <location>
        <begin position="255"/>
        <end position="274"/>
    </location>
</feature>
<organism evidence="4 5">
    <name type="scientific">Nocardioides imazamoxiresistens</name>
    <dbReference type="NCBI Taxonomy" id="3231893"/>
    <lineage>
        <taxon>Bacteria</taxon>
        <taxon>Bacillati</taxon>
        <taxon>Actinomycetota</taxon>
        <taxon>Actinomycetes</taxon>
        <taxon>Propionibacteriales</taxon>
        <taxon>Nocardioidaceae</taxon>
        <taxon>Nocardioides</taxon>
    </lineage>
</organism>
<name>A0ABU3PS27_9ACTN</name>
<evidence type="ECO:0000256" key="1">
    <source>
        <dbReference type="SAM" id="MobiDB-lite"/>
    </source>
</evidence>
<keyword evidence="2" id="KW-1133">Transmembrane helix</keyword>
<feature type="region of interest" description="Disordered" evidence="1">
    <location>
        <begin position="331"/>
        <end position="355"/>
    </location>
</feature>
<dbReference type="GO" id="GO:0016746">
    <property type="term" value="F:acyltransferase activity"/>
    <property type="evidence" value="ECO:0007669"/>
    <property type="project" value="UniProtKB-KW"/>
</dbReference>
<accession>A0ABU3PS27</accession>
<proteinExistence type="predicted"/>
<evidence type="ECO:0000259" key="3">
    <source>
        <dbReference type="Pfam" id="PF01757"/>
    </source>
</evidence>
<protein>
    <submittedName>
        <fullName evidence="4">Acyltransferase family protein</fullName>
    </submittedName>
</protein>
<reference evidence="4 5" key="1">
    <citation type="submission" date="2023-08" db="EMBL/GenBank/DDBJ databases">
        <title>Nocardioides seae sp. nov., a bacterium isolated from a soil.</title>
        <authorList>
            <person name="Wang X."/>
        </authorList>
    </citation>
    <scope>NUCLEOTIDE SEQUENCE [LARGE SCALE GENOMIC DNA]</scope>
    <source>
        <strain evidence="4 5">YZH12</strain>
    </source>
</reference>
<feature type="domain" description="Acyltransferase 3" evidence="3">
    <location>
        <begin position="7"/>
        <end position="306"/>
    </location>
</feature>
<keyword evidence="2" id="KW-0472">Membrane</keyword>
<feature type="transmembrane region" description="Helical" evidence="2">
    <location>
        <begin position="183"/>
        <end position="202"/>
    </location>
</feature>
<comment type="caution">
    <text evidence="4">The sequence shown here is derived from an EMBL/GenBank/DDBJ whole genome shotgun (WGS) entry which is preliminary data.</text>
</comment>
<dbReference type="PANTHER" id="PTHR37312">
    <property type="entry name" value="MEMBRANE-BOUND ACYLTRANSFERASE YKRP-RELATED"/>
    <property type="match status" value="1"/>
</dbReference>
<keyword evidence="4" id="KW-0012">Acyltransferase</keyword>
<dbReference type="Proteomes" id="UP001268542">
    <property type="component" value="Unassembled WGS sequence"/>
</dbReference>
<evidence type="ECO:0000256" key="2">
    <source>
        <dbReference type="SAM" id="Phobius"/>
    </source>
</evidence>
<dbReference type="RefSeq" id="WP_315731194.1">
    <property type="nucleotide sequence ID" value="NZ_JAVYII010000001.1"/>
</dbReference>
<keyword evidence="2" id="KW-0812">Transmembrane</keyword>
<feature type="transmembrane region" description="Helical" evidence="2">
    <location>
        <begin position="103"/>
        <end position="123"/>
    </location>
</feature>
<gene>
    <name evidence="4" type="ORF">RDV89_03050</name>
</gene>
<dbReference type="Pfam" id="PF01757">
    <property type="entry name" value="Acyl_transf_3"/>
    <property type="match status" value="1"/>
</dbReference>